<gene>
    <name evidence="3" type="ORF">FJM51_05550</name>
</gene>
<proteinExistence type="predicted"/>
<evidence type="ECO:0000259" key="2">
    <source>
        <dbReference type="SMART" id="SM01259"/>
    </source>
</evidence>
<feature type="transmembrane region" description="Helical" evidence="1">
    <location>
        <begin position="47"/>
        <end position="68"/>
    </location>
</feature>
<reference evidence="3 4" key="1">
    <citation type="submission" date="2019-06" db="EMBL/GenBank/DDBJ databases">
        <title>A novel bacterium of genus Amaricoccus, isolated from marine sediment.</title>
        <authorList>
            <person name="Huang H."/>
            <person name="Mo K."/>
            <person name="Hu Y."/>
        </authorList>
    </citation>
    <scope>NUCLEOTIDE SEQUENCE [LARGE SCALE GENOMIC DNA]</scope>
    <source>
        <strain evidence="3 4">HB172011</strain>
    </source>
</reference>
<keyword evidence="4" id="KW-1185">Reference proteome</keyword>
<dbReference type="GO" id="GO:0016020">
    <property type="term" value="C:membrane"/>
    <property type="evidence" value="ECO:0007669"/>
    <property type="project" value="GOC"/>
</dbReference>
<evidence type="ECO:0000313" key="3">
    <source>
        <dbReference type="EMBL" id="TPE52641.1"/>
    </source>
</evidence>
<dbReference type="AlphaFoldDB" id="A0A501WZR4"/>
<keyword evidence="1" id="KW-0472">Membrane</keyword>
<comment type="caution">
    <text evidence="3">The sequence shown here is derived from an EMBL/GenBank/DDBJ whole genome shotgun (WGS) entry which is preliminary data.</text>
</comment>
<organism evidence="3 4">
    <name type="scientific">Amaricoccus solimangrovi</name>
    <dbReference type="NCBI Taxonomy" id="2589815"/>
    <lineage>
        <taxon>Bacteria</taxon>
        <taxon>Pseudomonadati</taxon>
        <taxon>Pseudomonadota</taxon>
        <taxon>Alphaproteobacteria</taxon>
        <taxon>Rhodobacterales</taxon>
        <taxon>Paracoccaceae</taxon>
        <taxon>Amaricoccus</taxon>
    </lineage>
</organism>
<dbReference type="PIRSF" id="PIRSF028440">
    <property type="entry name" value="UCP_LAB_N"/>
    <property type="match status" value="1"/>
</dbReference>
<sequence>MNPLFEFFHVDHWGEFWWVIIGLLGQVAFSARFIIQWIKSEQARKSVMPVAFWYFSIAGGVILLAYAIHRRDPVFILGQAAGLFIYARNLWLIHAVRRPV</sequence>
<name>A0A501WZR4_9RHOB</name>
<keyword evidence="1" id="KW-0812">Transmembrane</keyword>
<dbReference type="Gene3D" id="1.20.1280.290">
    <property type="match status" value="1"/>
</dbReference>
<dbReference type="SMART" id="SM01259">
    <property type="entry name" value="LAB_N"/>
    <property type="match status" value="1"/>
</dbReference>
<dbReference type="Pfam" id="PF07578">
    <property type="entry name" value="LAB_N"/>
    <property type="match status" value="1"/>
</dbReference>
<dbReference type="InterPro" id="IPR014546">
    <property type="entry name" value="UCP028440_lipidA_biosyn"/>
</dbReference>
<accession>A0A501WZR4</accession>
<dbReference type="RefSeq" id="WP_140453123.1">
    <property type="nucleotide sequence ID" value="NZ_VFRP01000003.1"/>
</dbReference>
<dbReference type="OrthoDB" id="9793186at2"/>
<protein>
    <submittedName>
        <fullName evidence="3">Lipid A biosynthesis protein</fullName>
    </submittedName>
</protein>
<feature type="transmembrane region" description="Helical" evidence="1">
    <location>
        <begin position="74"/>
        <end position="93"/>
    </location>
</feature>
<dbReference type="InterPro" id="IPR011499">
    <property type="entry name" value="Lipid_A_biosynth_N"/>
</dbReference>
<dbReference type="GO" id="GO:0009245">
    <property type="term" value="P:lipid A biosynthetic process"/>
    <property type="evidence" value="ECO:0007669"/>
    <property type="project" value="InterPro"/>
</dbReference>
<feature type="domain" description="Lipid A biosynthesis N-terminal" evidence="2">
    <location>
        <begin position="21"/>
        <end position="92"/>
    </location>
</feature>
<feature type="transmembrane region" description="Helical" evidence="1">
    <location>
        <begin position="16"/>
        <end position="35"/>
    </location>
</feature>
<evidence type="ECO:0000256" key="1">
    <source>
        <dbReference type="SAM" id="Phobius"/>
    </source>
</evidence>
<dbReference type="GO" id="GO:0008915">
    <property type="term" value="F:lipid-A-disaccharide synthase activity"/>
    <property type="evidence" value="ECO:0007669"/>
    <property type="project" value="InterPro"/>
</dbReference>
<evidence type="ECO:0000313" key="4">
    <source>
        <dbReference type="Proteomes" id="UP000319255"/>
    </source>
</evidence>
<dbReference type="Proteomes" id="UP000319255">
    <property type="component" value="Unassembled WGS sequence"/>
</dbReference>
<keyword evidence="1" id="KW-1133">Transmembrane helix</keyword>
<dbReference type="EMBL" id="VFRP01000003">
    <property type="protein sequence ID" value="TPE52641.1"/>
    <property type="molecule type" value="Genomic_DNA"/>
</dbReference>